<keyword evidence="3" id="KW-1185">Reference proteome</keyword>
<dbReference type="OrthoDB" id="1439983at2"/>
<sequence>MKEYWLSGPVEGVPALLQLSALKEEGLKEESLETLLDRLDRQVEKSLAQLAGTDPATFTDFRGVGRAQLPSTVMGLLFHAAEHTMRHTGQLLVTVRWVTTTFA</sequence>
<dbReference type="AlphaFoldDB" id="A0A4R8DFR3"/>
<reference evidence="2 3" key="1">
    <citation type="submission" date="2019-03" db="EMBL/GenBank/DDBJ databases">
        <title>Genomic Encyclopedia of Type Strains, Phase IV (KMG-IV): sequencing the most valuable type-strain genomes for metagenomic binning, comparative biology and taxonomic classification.</title>
        <authorList>
            <person name="Goeker M."/>
        </authorList>
    </citation>
    <scope>NUCLEOTIDE SEQUENCE [LARGE SCALE GENOMIC DNA]</scope>
    <source>
        <strain evidence="2 3">DSM 100059</strain>
    </source>
</reference>
<comment type="caution">
    <text evidence="2">The sequence shown here is derived from an EMBL/GenBank/DDBJ whole genome shotgun (WGS) entry which is preliminary data.</text>
</comment>
<dbReference type="InterPro" id="IPR034660">
    <property type="entry name" value="DinB/YfiT-like"/>
</dbReference>
<dbReference type="RefSeq" id="WP_133996879.1">
    <property type="nucleotide sequence ID" value="NZ_SODV01000002.1"/>
</dbReference>
<dbReference type="Gene3D" id="1.20.120.450">
    <property type="entry name" value="dinb family like domain"/>
    <property type="match status" value="1"/>
</dbReference>
<proteinExistence type="predicted"/>
<evidence type="ECO:0000313" key="3">
    <source>
        <dbReference type="Proteomes" id="UP000294498"/>
    </source>
</evidence>
<gene>
    <name evidence="2" type="ORF">EDB95_4272</name>
</gene>
<dbReference type="Proteomes" id="UP000294498">
    <property type="component" value="Unassembled WGS sequence"/>
</dbReference>
<feature type="domain" description="DinB-like" evidence="1">
    <location>
        <begin position="30"/>
        <end position="91"/>
    </location>
</feature>
<accession>A0A4R8DFR3</accession>
<protein>
    <submittedName>
        <fullName evidence="2">DinB family protein</fullName>
    </submittedName>
</protein>
<evidence type="ECO:0000259" key="1">
    <source>
        <dbReference type="Pfam" id="PF12867"/>
    </source>
</evidence>
<dbReference type="SUPFAM" id="SSF109854">
    <property type="entry name" value="DinB/YfiT-like putative metalloenzymes"/>
    <property type="match status" value="1"/>
</dbReference>
<dbReference type="EMBL" id="SODV01000002">
    <property type="protein sequence ID" value="TDW96441.1"/>
    <property type="molecule type" value="Genomic_DNA"/>
</dbReference>
<dbReference type="Pfam" id="PF12867">
    <property type="entry name" value="DinB_2"/>
    <property type="match status" value="1"/>
</dbReference>
<organism evidence="2 3">
    <name type="scientific">Dinghuibacter silviterrae</name>
    <dbReference type="NCBI Taxonomy" id="1539049"/>
    <lineage>
        <taxon>Bacteria</taxon>
        <taxon>Pseudomonadati</taxon>
        <taxon>Bacteroidota</taxon>
        <taxon>Chitinophagia</taxon>
        <taxon>Chitinophagales</taxon>
        <taxon>Chitinophagaceae</taxon>
        <taxon>Dinghuibacter</taxon>
    </lineage>
</organism>
<name>A0A4R8DFR3_9BACT</name>
<dbReference type="InterPro" id="IPR024775">
    <property type="entry name" value="DinB-like"/>
</dbReference>
<evidence type="ECO:0000313" key="2">
    <source>
        <dbReference type="EMBL" id="TDW96441.1"/>
    </source>
</evidence>